<evidence type="ECO:0000259" key="1">
    <source>
        <dbReference type="PROSITE" id="PS50280"/>
    </source>
</evidence>
<protein>
    <submittedName>
        <fullName evidence="2">SET domain-containing protein-lysine N-methyltransferase</fullName>
    </submittedName>
</protein>
<evidence type="ECO:0000313" key="2">
    <source>
        <dbReference type="EMBL" id="PWG03235.1"/>
    </source>
</evidence>
<dbReference type="InterPro" id="IPR046341">
    <property type="entry name" value="SET_dom_sf"/>
</dbReference>
<dbReference type="GO" id="GO:0032259">
    <property type="term" value="P:methylation"/>
    <property type="evidence" value="ECO:0007669"/>
    <property type="project" value="UniProtKB-KW"/>
</dbReference>
<dbReference type="GO" id="GO:0008168">
    <property type="term" value="F:methyltransferase activity"/>
    <property type="evidence" value="ECO:0007669"/>
    <property type="project" value="UniProtKB-KW"/>
</dbReference>
<dbReference type="PROSITE" id="PS50280">
    <property type="entry name" value="SET"/>
    <property type="match status" value="1"/>
</dbReference>
<keyword evidence="3" id="KW-1185">Reference proteome</keyword>
<accession>A0A2U2J4H7</accession>
<dbReference type="Gene3D" id="2.170.270.10">
    <property type="entry name" value="SET domain"/>
    <property type="match status" value="1"/>
</dbReference>
<dbReference type="OrthoDB" id="9804945at2"/>
<dbReference type="InterPro" id="IPR001214">
    <property type="entry name" value="SET_dom"/>
</dbReference>
<dbReference type="CDD" id="cd08161">
    <property type="entry name" value="SET"/>
    <property type="match status" value="1"/>
</dbReference>
<gene>
    <name evidence="2" type="ORF">DF286_10410</name>
</gene>
<dbReference type="Pfam" id="PF00856">
    <property type="entry name" value="SET"/>
    <property type="match status" value="1"/>
</dbReference>
<evidence type="ECO:0000313" key="3">
    <source>
        <dbReference type="Proteomes" id="UP000245916"/>
    </source>
</evidence>
<keyword evidence="2" id="KW-0808">Transferase</keyword>
<dbReference type="Proteomes" id="UP000245916">
    <property type="component" value="Unassembled WGS sequence"/>
</dbReference>
<dbReference type="SUPFAM" id="SSF82199">
    <property type="entry name" value="SET domain"/>
    <property type="match status" value="1"/>
</dbReference>
<proteinExistence type="predicted"/>
<feature type="domain" description="SET" evidence="1">
    <location>
        <begin position="4"/>
        <end position="114"/>
    </location>
</feature>
<organism evidence="2 3">
    <name type="scientific">Allosphingosinicella humi</name>
    <dbReference type="NCBI Taxonomy" id="2068657"/>
    <lineage>
        <taxon>Bacteria</taxon>
        <taxon>Pseudomonadati</taxon>
        <taxon>Pseudomonadota</taxon>
        <taxon>Alphaproteobacteria</taxon>
        <taxon>Sphingomonadales</taxon>
        <taxon>Sphingomonadaceae</taxon>
        <taxon>Allosphingosinicella</taxon>
    </lineage>
</organism>
<sequence length="147" mass="16005">MLLVPTYVAPSRLEGVGVFAGEAIQAGTLIWKLDPGFDRLVPKDSVLGLDPAVRAFIERYAYPLMADPNLLVVELDNGRFMNHSPTPNTRFDDPDAGYAITDIAADEEILCDYGEFDPGFIMLPGRNFVDSAAVDAETISAAARMRP</sequence>
<name>A0A2U2J4H7_9SPHN</name>
<dbReference type="AlphaFoldDB" id="A0A2U2J4H7"/>
<reference evidence="2 3" key="1">
    <citation type="submission" date="2018-05" db="EMBL/GenBank/DDBJ databases">
        <title>Genome of Sphingosinicella humi QZX222.</title>
        <authorList>
            <person name="Qiao Z."/>
            <person name="Wang G."/>
        </authorList>
    </citation>
    <scope>NUCLEOTIDE SEQUENCE [LARGE SCALE GENOMIC DNA]</scope>
    <source>
        <strain evidence="2 3">QZX222</strain>
    </source>
</reference>
<dbReference type="EMBL" id="QFFF01000001">
    <property type="protein sequence ID" value="PWG03235.1"/>
    <property type="molecule type" value="Genomic_DNA"/>
</dbReference>
<keyword evidence="2" id="KW-0489">Methyltransferase</keyword>
<comment type="caution">
    <text evidence="2">The sequence shown here is derived from an EMBL/GenBank/DDBJ whole genome shotgun (WGS) entry which is preliminary data.</text>
</comment>
<dbReference type="RefSeq" id="WP_109271374.1">
    <property type="nucleotide sequence ID" value="NZ_QFFF01000001.1"/>
</dbReference>